<dbReference type="STRING" id="1391653.AKJ08_0072"/>
<reference evidence="2 3" key="1">
    <citation type="submission" date="2015-08" db="EMBL/GenBank/DDBJ databases">
        <authorList>
            <person name="Babu N.S."/>
            <person name="Beckwith C.J."/>
            <person name="Beseler K.G."/>
            <person name="Brison A."/>
            <person name="Carone J.V."/>
            <person name="Caskin T.P."/>
            <person name="Diamond M."/>
            <person name="Durham M.E."/>
            <person name="Foxe J.M."/>
            <person name="Go M."/>
            <person name="Henderson B.A."/>
            <person name="Jones I.B."/>
            <person name="McGettigan J.A."/>
            <person name="Micheletti S.J."/>
            <person name="Nasrallah M.E."/>
            <person name="Ortiz D."/>
            <person name="Piller C.R."/>
            <person name="Privatt S.R."/>
            <person name="Schneider S.L."/>
            <person name="Sharp S."/>
            <person name="Smith T.C."/>
            <person name="Stanton J.D."/>
            <person name="Ullery H.E."/>
            <person name="Wilson R.J."/>
            <person name="Serrano M.G."/>
            <person name="Buck G."/>
            <person name="Lee V."/>
            <person name="Wang Y."/>
            <person name="Carvalho R."/>
            <person name="Voegtly L."/>
            <person name="Shi R."/>
            <person name="Duckworth R."/>
            <person name="Johnson A."/>
            <person name="Loviza R."/>
            <person name="Walstead R."/>
            <person name="Shah Z."/>
            <person name="Kiflezghi M."/>
            <person name="Wade K."/>
            <person name="Ball S.L."/>
            <person name="Bradley K.W."/>
            <person name="Asai D.J."/>
            <person name="Bowman C.A."/>
            <person name="Russell D.A."/>
            <person name="Pope W.H."/>
            <person name="Jacobs-Sera D."/>
            <person name="Hendrix R.W."/>
            <person name="Hatfull G.F."/>
        </authorList>
    </citation>
    <scope>NUCLEOTIDE SEQUENCE [LARGE SCALE GENOMIC DNA]</scope>
    <source>
        <strain evidence="2 3">DSM 27710</strain>
    </source>
</reference>
<sequence>MGFKERRTDAEATLRAARSAAVDGRAPPPRALESDGYAFLLADVDLQVSILGRPIGPVELSMSELRGKLQACAGAPPYRTEAASEAYTYPLLLCGFDGQVTEAYLFAGSDGPMLGGDEAKRPDWPRVIAALEAALSRIDAVDYEDKVYDPDAEAWIYYGVRGGESFEEAVEGEDPPEWAD</sequence>
<accession>A0A0K1P837</accession>
<evidence type="ECO:0000313" key="2">
    <source>
        <dbReference type="EMBL" id="AKU89685.1"/>
    </source>
</evidence>
<evidence type="ECO:0000256" key="1">
    <source>
        <dbReference type="SAM" id="MobiDB-lite"/>
    </source>
</evidence>
<dbReference type="AlphaFoldDB" id="A0A0K1P837"/>
<feature type="compositionally biased region" description="Basic and acidic residues" evidence="1">
    <location>
        <begin position="1"/>
        <end position="12"/>
    </location>
</feature>
<evidence type="ECO:0000313" key="3">
    <source>
        <dbReference type="Proteomes" id="UP000055590"/>
    </source>
</evidence>
<keyword evidence="3" id="KW-1185">Reference proteome</keyword>
<dbReference type="Proteomes" id="UP000055590">
    <property type="component" value="Chromosome"/>
</dbReference>
<dbReference type="EMBL" id="CP012332">
    <property type="protein sequence ID" value="AKU89685.1"/>
    <property type="molecule type" value="Genomic_DNA"/>
</dbReference>
<organism evidence="2 3">
    <name type="scientific">Vulgatibacter incomptus</name>
    <dbReference type="NCBI Taxonomy" id="1391653"/>
    <lineage>
        <taxon>Bacteria</taxon>
        <taxon>Pseudomonadati</taxon>
        <taxon>Myxococcota</taxon>
        <taxon>Myxococcia</taxon>
        <taxon>Myxococcales</taxon>
        <taxon>Cystobacterineae</taxon>
        <taxon>Vulgatibacteraceae</taxon>
        <taxon>Vulgatibacter</taxon>
    </lineage>
</organism>
<name>A0A0K1P837_9BACT</name>
<feature type="region of interest" description="Disordered" evidence="1">
    <location>
        <begin position="1"/>
        <end position="28"/>
    </location>
</feature>
<protein>
    <submittedName>
        <fullName evidence="2">Uncharacterized protein</fullName>
    </submittedName>
</protein>
<gene>
    <name evidence="2" type="ORF">AKJ08_0072</name>
</gene>
<dbReference type="RefSeq" id="WP_050724245.1">
    <property type="nucleotide sequence ID" value="NZ_CP012332.1"/>
</dbReference>
<dbReference type="KEGG" id="vin:AKJ08_0072"/>
<proteinExistence type="predicted"/>